<dbReference type="KEGG" id="gtt:GUITHDRAFT_154956"/>
<keyword evidence="4" id="KW-0175">Coiled coil</keyword>
<reference evidence="6 8" key="1">
    <citation type="journal article" date="2012" name="Nature">
        <title>Algal genomes reveal evolutionary mosaicism and the fate of nucleomorphs.</title>
        <authorList>
            <consortium name="DOE Joint Genome Institute"/>
            <person name="Curtis B.A."/>
            <person name="Tanifuji G."/>
            <person name="Burki F."/>
            <person name="Gruber A."/>
            <person name="Irimia M."/>
            <person name="Maruyama S."/>
            <person name="Arias M.C."/>
            <person name="Ball S.G."/>
            <person name="Gile G.H."/>
            <person name="Hirakawa Y."/>
            <person name="Hopkins J.F."/>
            <person name="Kuo A."/>
            <person name="Rensing S.A."/>
            <person name="Schmutz J."/>
            <person name="Symeonidi A."/>
            <person name="Elias M."/>
            <person name="Eveleigh R.J."/>
            <person name="Herman E.K."/>
            <person name="Klute M.J."/>
            <person name="Nakayama T."/>
            <person name="Obornik M."/>
            <person name="Reyes-Prieto A."/>
            <person name="Armbrust E.V."/>
            <person name="Aves S.J."/>
            <person name="Beiko R.G."/>
            <person name="Coutinho P."/>
            <person name="Dacks J.B."/>
            <person name="Durnford D.G."/>
            <person name="Fast N.M."/>
            <person name="Green B.R."/>
            <person name="Grisdale C.J."/>
            <person name="Hempel F."/>
            <person name="Henrissat B."/>
            <person name="Hoppner M.P."/>
            <person name="Ishida K."/>
            <person name="Kim E."/>
            <person name="Koreny L."/>
            <person name="Kroth P.G."/>
            <person name="Liu Y."/>
            <person name="Malik S.B."/>
            <person name="Maier U.G."/>
            <person name="McRose D."/>
            <person name="Mock T."/>
            <person name="Neilson J.A."/>
            <person name="Onodera N.T."/>
            <person name="Poole A.M."/>
            <person name="Pritham E.J."/>
            <person name="Richards T.A."/>
            <person name="Rocap G."/>
            <person name="Roy S.W."/>
            <person name="Sarai C."/>
            <person name="Schaack S."/>
            <person name="Shirato S."/>
            <person name="Slamovits C.H."/>
            <person name="Spencer D.F."/>
            <person name="Suzuki S."/>
            <person name="Worden A.Z."/>
            <person name="Zauner S."/>
            <person name="Barry K."/>
            <person name="Bell C."/>
            <person name="Bharti A.K."/>
            <person name="Crow J.A."/>
            <person name="Grimwood J."/>
            <person name="Kramer R."/>
            <person name="Lindquist E."/>
            <person name="Lucas S."/>
            <person name="Salamov A."/>
            <person name="McFadden G.I."/>
            <person name="Lane C.E."/>
            <person name="Keeling P.J."/>
            <person name="Gray M.W."/>
            <person name="Grigoriev I.V."/>
            <person name="Archibald J.M."/>
        </authorList>
    </citation>
    <scope>NUCLEOTIDE SEQUENCE</scope>
    <source>
        <strain evidence="6 8">CCMP2712</strain>
    </source>
</reference>
<dbReference type="PANTHER" id="PTHR22761">
    <property type="entry name" value="CHARGED MULTIVESICULAR BODY PROTEIN"/>
    <property type="match status" value="1"/>
</dbReference>
<reference evidence="8" key="2">
    <citation type="submission" date="2012-11" db="EMBL/GenBank/DDBJ databases">
        <authorList>
            <person name="Kuo A."/>
            <person name="Curtis B.A."/>
            <person name="Tanifuji G."/>
            <person name="Burki F."/>
            <person name="Gruber A."/>
            <person name="Irimia M."/>
            <person name="Maruyama S."/>
            <person name="Arias M.C."/>
            <person name="Ball S.G."/>
            <person name="Gile G.H."/>
            <person name="Hirakawa Y."/>
            <person name="Hopkins J.F."/>
            <person name="Rensing S.A."/>
            <person name="Schmutz J."/>
            <person name="Symeonidi A."/>
            <person name="Elias M."/>
            <person name="Eveleigh R.J."/>
            <person name="Herman E.K."/>
            <person name="Klute M.J."/>
            <person name="Nakayama T."/>
            <person name="Obornik M."/>
            <person name="Reyes-Prieto A."/>
            <person name="Armbrust E.V."/>
            <person name="Aves S.J."/>
            <person name="Beiko R.G."/>
            <person name="Coutinho P."/>
            <person name="Dacks J.B."/>
            <person name="Durnford D.G."/>
            <person name="Fast N.M."/>
            <person name="Green B.R."/>
            <person name="Grisdale C."/>
            <person name="Hempe F."/>
            <person name="Henrissat B."/>
            <person name="Hoppner M.P."/>
            <person name="Ishida K.-I."/>
            <person name="Kim E."/>
            <person name="Koreny L."/>
            <person name="Kroth P.G."/>
            <person name="Liu Y."/>
            <person name="Malik S.-B."/>
            <person name="Maier U.G."/>
            <person name="McRose D."/>
            <person name="Mock T."/>
            <person name="Neilson J.A."/>
            <person name="Onodera N.T."/>
            <person name="Poole A.M."/>
            <person name="Pritham E.J."/>
            <person name="Richards T.A."/>
            <person name="Rocap G."/>
            <person name="Roy S.W."/>
            <person name="Sarai C."/>
            <person name="Schaack S."/>
            <person name="Shirato S."/>
            <person name="Slamovits C.H."/>
            <person name="Spencer D.F."/>
            <person name="Suzuki S."/>
            <person name="Worden A.Z."/>
            <person name="Zauner S."/>
            <person name="Barry K."/>
            <person name="Bell C."/>
            <person name="Bharti A.K."/>
            <person name="Crow J.A."/>
            <person name="Grimwood J."/>
            <person name="Kramer R."/>
            <person name="Lindquist E."/>
            <person name="Lucas S."/>
            <person name="Salamov A."/>
            <person name="McFadden G.I."/>
            <person name="Lane C.E."/>
            <person name="Keeling P.J."/>
            <person name="Gray M.W."/>
            <person name="Grigoriev I.V."/>
            <person name="Archibald J.M."/>
        </authorList>
    </citation>
    <scope>NUCLEOTIDE SEQUENCE</scope>
    <source>
        <strain evidence="8">CCMP2712</strain>
    </source>
</reference>
<comment type="subcellular location">
    <subcellularLocation>
        <location evidence="1">Endosome</location>
    </subcellularLocation>
</comment>
<sequence length="228" mass="25907">MRLFGKKKDTQSKGGVSPEDAIKRLNETAEMLRKRQAFLQHQIDGETEQIKKLLKEKKDPNNRKKAQTVLKKRKLKEKSVDTLERQIMNLETQVLTLQEAVVGVDGYKAQRVFTDAMKKIHEGMSIDDVEEQNMDVQEQLQIASEISEALANPVGGQEFDEDELNAELEELEQEEMDKELTEVSVGDLELDETAMPAAPKGKPILMPAPAQAEDEEDRQLQELMESMQ</sequence>
<dbReference type="GO" id="GO:0006900">
    <property type="term" value="P:vesicle budding from membrane"/>
    <property type="evidence" value="ECO:0007669"/>
    <property type="project" value="TreeGrafter"/>
</dbReference>
<dbReference type="STRING" id="905079.L1IMN0"/>
<feature type="compositionally biased region" description="Basic and acidic residues" evidence="5">
    <location>
        <begin position="1"/>
        <end position="11"/>
    </location>
</feature>
<evidence type="ECO:0000313" key="8">
    <source>
        <dbReference type="Proteomes" id="UP000011087"/>
    </source>
</evidence>
<evidence type="ECO:0000256" key="2">
    <source>
        <dbReference type="ARBA" id="ARBA00006190"/>
    </source>
</evidence>
<dbReference type="EnsemblProtists" id="EKX37533">
    <property type="protein sequence ID" value="EKX37533"/>
    <property type="gene ID" value="GUITHDRAFT_154956"/>
</dbReference>
<dbReference type="GO" id="GO:0032511">
    <property type="term" value="P:late endosome to vacuole transport via multivesicular body sorting pathway"/>
    <property type="evidence" value="ECO:0007669"/>
    <property type="project" value="TreeGrafter"/>
</dbReference>
<comment type="similarity">
    <text evidence="2">Belongs to the SNF7 family.</text>
</comment>
<dbReference type="Gene3D" id="1.10.287.1060">
    <property type="entry name" value="ESAT-6-like"/>
    <property type="match status" value="1"/>
</dbReference>
<dbReference type="HOGENOM" id="CLU_071097_1_0_1"/>
<evidence type="ECO:0000256" key="4">
    <source>
        <dbReference type="SAM" id="Coils"/>
    </source>
</evidence>
<accession>L1IMN0</accession>
<dbReference type="AlphaFoldDB" id="L1IMN0"/>
<dbReference type="EMBL" id="JH993058">
    <property type="protein sequence ID" value="EKX37533.1"/>
    <property type="molecule type" value="Genomic_DNA"/>
</dbReference>
<dbReference type="RefSeq" id="XP_005824513.1">
    <property type="nucleotide sequence ID" value="XM_005824456.1"/>
</dbReference>
<feature type="region of interest" description="Disordered" evidence="5">
    <location>
        <begin position="194"/>
        <end position="228"/>
    </location>
</feature>
<feature type="coiled-coil region" evidence="4">
    <location>
        <begin position="22"/>
        <end position="100"/>
    </location>
</feature>
<dbReference type="Pfam" id="PF03357">
    <property type="entry name" value="Snf7"/>
    <property type="match status" value="1"/>
</dbReference>
<dbReference type="Proteomes" id="UP000011087">
    <property type="component" value="Unassembled WGS sequence"/>
</dbReference>
<evidence type="ECO:0000256" key="3">
    <source>
        <dbReference type="ARBA" id="ARBA00022753"/>
    </source>
</evidence>
<organism evidence="6">
    <name type="scientific">Guillardia theta (strain CCMP2712)</name>
    <name type="common">Cryptophyte</name>
    <dbReference type="NCBI Taxonomy" id="905079"/>
    <lineage>
        <taxon>Eukaryota</taxon>
        <taxon>Cryptophyceae</taxon>
        <taxon>Pyrenomonadales</taxon>
        <taxon>Geminigeraceae</taxon>
        <taxon>Guillardia</taxon>
    </lineage>
</organism>
<evidence type="ECO:0000313" key="7">
    <source>
        <dbReference type="EnsemblProtists" id="EKX37533"/>
    </source>
</evidence>
<dbReference type="OMA" id="MKQIHGG"/>
<evidence type="ECO:0000313" key="6">
    <source>
        <dbReference type="EMBL" id="EKX37533.1"/>
    </source>
</evidence>
<dbReference type="PANTHER" id="PTHR22761:SF10">
    <property type="entry name" value="GH13992P"/>
    <property type="match status" value="1"/>
</dbReference>
<keyword evidence="3" id="KW-0967">Endosome</keyword>
<dbReference type="GeneID" id="17294221"/>
<protein>
    <submittedName>
        <fullName evidence="6">Vacuolar protein sorting protein 32</fullName>
    </submittedName>
</protein>
<dbReference type="Gene3D" id="6.10.250.1710">
    <property type="match status" value="1"/>
</dbReference>
<feature type="region of interest" description="Disordered" evidence="5">
    <location>
        <begin position="1"/>
        <end position="21"/>
    </location>
</feature>
<dbReference type="OrthoDB" id="5592979at2759"/>
<dbReference type="GO" id="GO:0009898">
    <property type="term" value="C:cytoplasmic side of plasma membrane"/>
    <property type="evidence" value="ECO:0007669"/>
    <property type="project" value="TreeGrafter"/>
</dbReference>
<evidence type="ECO:0000256" key="5">
    <source>
        <dbReference type="SAM" id="MobiDB-lite"/>
    </source>
</evidence>
<gene>
    <name evidence="6" type="primary">VPS32</name>
    <name evidence="6" type="ORF">GUITHDRAFT_154956</name>
</gene>
<keyword evidence="8" id="KW-1185">Reference proteome</keyword>
<dbReference type="InterPro" id="IPR005024">
    <property type="entry name" value="Snf7_fam"/>
</dbReference>
<name>L1IMN0_GUITC</name>
<feature type="coiled-coil region" evidence="4">
    <location>
        <begin position="126"/>
        <end position="181"/>
    </location>
</feature>
<dbReference type="eggNOG" id="KOG1656">
    <property type="taxonomic scope" value="Eukaryota"/>
</dbReference>
<dbReference type="PaxDb" id="55529-EKX37533"/>
<evidence type="ECO:0000256" key="1">
    <source>
        <dbReference type="ARBA" id="ARBA00004177"/>
    </source>
</evidence>
<proteinExistence type="inferred from homology"/>
<reference evidence="7" key="3">
    <citation type="submission" date="2015-06" db="UniProtKB">
        <authorList>
            <consortium name="EnsemblProtists"/>
        </authorList>
    </citation>
    <scope>IDENTIFICATION</scope>
</reference>
<dbReference type="GO" id="GO:0005771">
    <property type="term" value="C:multivesicular body"/>
    <property type="evidence" value="ECO:0007669"/>
    <property type="project" value="TreeGrafter"/>
</dbReference>
<dbReference type="GO" id="GO:0000815">
    <property type="term" value="C:ESCRT III complex"/>
    <property type="evidence" value="ECO:0007669"/>
    <property type="project" value="TreeGrafter"/>
</dbReference>